<protein>
    <submittedName>
        <fullName evidence="2">Uncharacterized protein</fullName>
    </submittedName>
</protein>
<keyword evidence="3" id="KW-1185">Reference proteome</keyword>
<feature type="compositionally biased region" description="Basic and acidic residues" evidence="1">
    <location>
        <begin position="78"/>
        <end position="89"/>
    </location>
</feature>
<evidence type="ECO:0000256" key="1">
    <source>
        <dbReference type="SAM" id="MobiDB-lite"/>
    </source>
</evidence>
<organism evidence="2 3">
    <name type="scientific">Hibiscus sabdariffa</name>
    <name type="common">roselle</name>
    <dbReference type="NCBI Taxonomy" id="183260"/>
    <lineage>
        <taxon>Eukaryota</taxon>
        <taxon>Viridiplantae</taxon>
        <taxon>Streptophyta</taxon>
        <taxon>Embryophyta</taxon>
        <taxon>Tracheophyta</taxon>
        <taxon>Spermatophyta</taxon>
        <taxon>Magnoliopsida</taxon>
        <taxon>eudicotyledons</taxon>
        <taxon>Gunneridae</taxon>
        <taxon>Pentapetalae</taxon>
        <taxon>rosids</taxon>
        <taxon>malvids</taxon>
        <taxon>Malvales</taxon>
        <taxon>Malvaceae</taxon>
        <taxon>Malvoideae</taxon>
        <taxon>Hibiscus</taxon>
    </lineage>
</organism>
<comment type="caution">
    <text evidence="2">The sequence shown here is derived from an EMBL/GenBank/DDBJ whole genome shotgun (WGS) entry which is preliminary data.</text>
</comment>
<reference evidence="2 3" key="1">
    <citation type="journal article" date="2024" name="G3 (Bethesda)">
        <title>Genome assembly of Hibiscus sabdariffa L. provides insights into metabolisms of medicinal natural products.</title>
        <authorList>
            <person name="Kim T."/>
        </authorList>
    </citation>
    <scope>NUCLEOTIDE SEQUENCE [LARGE SCALE GENOMIC DNA]</scope>
    <source>
        <strain evidence="2">TK-2024</strain>
        <tissue evidence="2">Old leaves</tissue>
    </source>
</reference>
<feature type="compositionally biased region" description="Polar residues" evidence="1">
    <location>
        <begin position="107"/>
        <end position="116"/>
    </location>
</feature>
<proteinExistence type="predicted"/>
<feature type="region of interest" description="Disordered" evidence="1">
    <location>
        <begin position="58"/>
        <end position="136"/>
    </location>
</feature>
<sequence>MMITWADKDWVENQIKQTEKLEPFFEKLRTEEGHQTKKLLEDIIDLGCTYLEVLNNDPFAKKNNDKNHERTNNANGKAPEESNVEDHNNIAHIQVQSEAHMPEKGTHFNTMGATSRKSYRSQMKAPGNMPRDGEIQ</sequence>
<accession>A0ABR2CJ69</accession>
<dbReference type="Proteomes" id="UP001472677">
    <property type="component" value="Unassembled WGS sequence"/>
</dbReference>
<feature type="compositionally biased region" description="Basic and acidic residues" evidence="1">
    <location>
        <begin position="59"/>
        <end position="71"/>
    </location>
</feature>
<evidence type="ECO:0000313" key="2">
    <source>
        <dbReference type="EMBL" id="KAK8519700.1"/>
    </source>
</evidence>
<gene>
    <name evidence="2" type="ORF">V6N12_030064</name>
</gene>
<name>A0ABR2CJ69_9ROSI</name>
<evidence type="ECO:0000313" key="3">
    <source>
        <dbReference type="Proteomes" id="UP001472677"/>
    </source>
</evidence>
<dbReference type="EMBL" id="JBBPBM010000050">
    <property type="protein sequence ID" value="KAK8519700.1"/>
    <property type="molecule type" value="Genomic_DNA"/>
</dbReference>